<sequence length="236" mass="24600">MATRRYWFALAVFGGLLLLSLPLYLTSGSSCAGGGCSIGVSAPSGLLTVGQLPRPRLLEAYALLAMLIGGVLLIRRYRRAGTLGRLVPALLAATAFAGGTAWLTATHWEGFRRPSALLETAELLLFNGATPVLLVAVTVLALAAGERSLPLLAFALLFGAVAYLAATYDSFYLLGRIGLPLDTLHDPDGIRQMLNIAVPAGLLLMAALIARLAAGRAPATATATAGTARRGRHSKH</sequence>
<organism evidence="2 3">
    <name type="scientific">Kitasatospora herbaricolor</name>
    <dbReference type="NCBI Taxonomy" id="68217"/>
    <lineage>
        <taxon>Bacteria</taxon>
        <taxon>Bacillati</taxon>
        <taxon>Actinomycetota</taxon>
        <taxon>Actinomycetes</taxon>
        <taxon>Kitasatosporales</taxon>
        <taxon>Streptomycetaceae</taxon>
        <taxon>Kitasatospora</taxon>
    </lineage>
</organism>
<name>A0ABZ1WFE6_9ACTN</name>
<proteinExistence type="predicted"/>
<evidence type="ECO:0000313" key="2">
    <source>
        <dbReference type="EMBL" id="WUS59630.1"/>
    </source>
</evidence>
<dbReference type="EMBL" id="CP108482">
    <property type="protein sequence ID" value="WUS59630.1"/>
    <property type="molecule type" value="Genomic_DNA"/>
</dbReference>
<protein>
    <submittedName>
        <fullName evidence="2">Uncharacterized protein</fullName>
    </submittedName>
</protein>
<feature type="transmembrane region" description="Helical" evidence="1">
    <location>
        <begin position="124"/>
        <end position="144"/>
    </location>
</feature>
<feature type="transmembrane region" description="Helical" evidence="1">
    <location>
        <begin position="194"/>
        <end position="214"/>
    </location>
</feature>
<dbReference type="PROSITE" id="PS51257">
    <property type="entry name" value="PROKAR_LIPOPROTEIN"/>
    <property type="match status" value="1"/>
</dbReference>
<dbReference type="Proteomes" id="UP001432014">
    <property type="component" value="Chromosome"/>
</dbReference>
<evidence type="ECO:0000313" key="3">
    <source>
        <dbReference type="Proteomes" id="UP001432014"/>
    </source>
</evidence>
<gene>
    <name evidence="2" type="ORF">OG469_31480</name>
</gene>
<evidence type="ECO:0000256" key="1">
    <source>
        <dbReference type="SAM" id="Phobius"/>
    </source>
</evidence>
<reference evidence="2 3" key="1">
    <citation type="submission" date="2022-10" db="EMBL/GenBank/DDBJ databases">
        <title>The complete genomes of actinobacterial strains from the NBC collection.</title>
        <authorList>
            <person name="Joergensen T.S."/>
            <person name="Alvarez Arevalo M."/>
            <person name="Sterndorff E.B."/>
            <person name="Faurdal D."/>
            <person name="Vuksanovic O."/>
            <person name="Mourched A.-S."/>
            <person name="Charusanti P."/>
            <person name="Shaw S."/>
            <person name="Blin K."/>
            <person name="Weber T."/>
        </authorList>
    </citation>
    <scope>NUCLEOTIDE SEQUENCE [LARGE SCALE GENOMIC DNA]</scope>
    <source>
        <strain evidence="2 3">NBC_01247</strain>
    </source>
</reference>
<keyword evidence="1" id="KW-1133">Transmembrane helix</keyword>
<keyword evidence="1" id="KW-0812">Transmembrane</keyword>
<feature type="transmembrane region" description="Helical" evidence="1">
    <location>
        <begin position="151"/>
        <end position="174"/>
    </location>
</feature>
<keyword evidence="1" id="KW-0472">Membrane</keyword>
<feature type="transmembrane region" description="Helical" evidence="1">
    <location>
        <begin position="56"/>
        <end position="74"/>
    </location>
</feature>
<feature type="transmembrane region" description="Helical" evidence="1">
    <location>
        <begin position="86"/>
        <end position="104"/>
    </location>
</feature>
<accession>A0ABZ1WFE6</accession>
<keyword evidence="3" id="KW-1185">Reference proteome</keyword>
<dbReference type="RefSeq" id="WP_329494262.1">
    <property type="nucleotide sequence ID" value="NZ_CP108460.1"/>
</dbReference>